<dbReference type="InterPro" id="IPR024788">
    <property type="entry name" value="Malectin-like_Carb-bd_dom"/>
</dbReference>
<keyword evidence="12" id="KW-0675">Receptor</keyword>
<keyword evidence="8" id="KW-0418">Kinase</keyword>
<dbReference type="Gramene" id="Bo3g017890.1">
    <property type="protein sequence ID" value="Bo3g017890.1"/>
    <property type="gene ID" value="Bo3g017890"/>
</dbReference>
<comment type="subcellular location">
    <subcellularLocation>
        <location evidence="1">Membrane</location>
        <topology evidence="1">Single-pass membrane protein</topology>
    </subcellularLocation>
</comment>
<evidence type="ECO:0000256" key="6">
    <source>
        <dbReference type="ARBA" id="ARBA00022737"/>
    </source>
</evidence>
<dbReference type="SMART" id="SM00220">
    <property type="entry name" value="S_TKc"/>
    <property type="match status" value="1"/>
</dbReference>
<feature type="domain" description="Protein kinase" evidence="15">
    <location>
        <begin position="403"/>
        <end position="594"/>
    </location>
</feature>
<keyword evidence="17" id="KW-1185">Reference proteome</keyword>
<feature type="binding site" evidence="13">
    <location>
        <position position="431"/>
    </location>
    <ligand>
        <name>ATP</name>
        <dbReference type="ChEBI" id="CHEBI:30616"/>
    </ligand>
</feature>
<dbReference type="EnsemblPlants" id="Bo3g017890.1">
    <property type="protein sequence ID" value="Bo3g017890.1"/>
    <property type="gene ID" value="Bo3g017890"/>
</dbReference>
<reference evidence="16 17" key="1">
    <citation type="journal article" date="2014" name="Genome Biol.">
        <title>Transcriptome and methylome profiling reveals relics of genome dominance in the mesopolyploid Brassica oleracea.</title>
        <authorList>
            <person name="Parkin I.A."/>
            <person name="Koh C."/>
            <person name="Tang H."/>
            <person name="Robinson S.J."/>
            <person name="Kagale S."/>
            <person name="Clarke W.E."/>
            <person name="Town C.D."/>
            <person name="Nixon J."/>
            <person name="Krishnakumar V."/>
            <person name="Bidwell S.L."/>
            <person name="Denoeud F."/>
            <person name="Belcram H."/>
            <person name="Links M.G."/>
            <person name="Just J."/>
            <person name="Clarke C."/>
            <person name="Bender T."/>
            <person name="Huebert T."/>
            <person name="Mason A.S."/>
            <person name="Pires J.C."/>
            <person name="Barker G."/>
            <person name="Moore J."/>
            <person name="Walley P.G."/>
            <person name="Manoli S."/>
            <person name="Batley J."/>
            <person name="Edwards D."/>
            <person name="Nelson M.N."/>
            <person name="Wang X."/>
            <person name="Paterson A.H."/>
            <person name="King G."/>
            <person name="Bancroft I."/>
            <person name="Chalhoub B."/>
            <person name="Sharpe A.G."/>
        </authorList>
    </citation>
    <scope>NUCLEOTIDE SEQUENCE</scope>
    <source>
        <strain evidence="16 17">cv. TO1000</strain>
    </source>
</reference>
<accession>A0A0D3B2K9</accession>
<dbReference type="InterPro" id="IPR017441">
    <property type="entry name" value="Protein_kinase_ATP_BS"/>
</dbReference>
<dbReference type="GO" id="GO:0004672">
    <property type="term" value="F:protein kinase activity"/>
    <property type="evidence" value="ECO:0007669"/>
    <property type="project" value="InterPro"/>
</dbReference>
<evidence type="ECO:0000313" key="16">
    <source>
        <dbReference type="EnsemblPlants" id="Bo3g017890.1"/>
    </source>
</evidence>
<evidence type="ECO:0000256" key="10">
    <source>
        <dbReference type="ARBA" id="ARBA00022989"/>
    </source>
</evidence>
<dbReference type="SUPFAM" id="SSF52058">
    <property type="entry name" value="L domain-like"/>
    <property type="match status" value="1"/>
</dbReference>
<keyword evidence="5" id="KW-0732">Signal</keyword>
<evidence type="ECO:0000256" key="13">
    <source>
        <dbReference type="PROSITE-ProRule" id="PRU10141"/>
    </source>
</evidence>
<evidence type="ECO:0000259" key="15">
    <source>
        <dbReference type="PROSITE" id="PS50011"/>
    </source>
</evidence>
<dbReference type="PANTHER" id="PTHR45631:SF57">
    <property type="entry name" value="LEUCINE-RICH REPEAT PROTEIN KINASE FAMILY PROTEIN"/>
    <property type="match status" value="1"/>
</dbReference>
<name>A0A0D3B2K9_BRAOL</name>
<evidence type="ECO:0000256" key="1">
    <source>
        <dbReference type="ARBA" id="ARBA00004167"/>
    </source>
</evidence>
<dbReference type="AlphaFoldDB" id="A0A0D3B2K9"/>
<keyword evidence="6" id="KW-0677">Repeat</keyword>
<dbReference type="Gene3D" id="3.80.10.10">
    <property type="entry name" value="Ribonuclease Inhibitor"/>
    <property type="match status" value="1"/>
</dbReference>
<evidence type="ECO:0000256" key="11">
    <source>
        <dbReference type="ARBA" id="ARBA00023136"/>
    </source>
</evidence>
<sequence>MPLLQPISTYPNDAYDRVWPPYFRSKWTQISTTLQVSNSNKYLPPRVVLQTAATPTNASAPLTIQWSPSNVNDQYYLYVHFAEIQETNGTREFTAVLNGDTSDPKIPPKLNIHTIFSLSPSTCNNEICIFQLIRTNRSTLPPLLNALEMYTVTPFPQSETNESDATYGISRISWQGDPCVPQPFMWDGLNCRNTDVSTPPRITYLNLSSSGLTGTIAAGIQNLTQLEILDLSNNNLTGELPEFLSNMKSLVFINISWNDLNGSVPQLFGGKGLELFPQGNPRLCASVSCLPPKTKPFPVATVASVASALAIIIAVLALIFIFRKKKPDVGGNVQETNSKSYKFLMNSLLILHAAFVSTALQPPPSTPPVANVTYADSPVSSSVLSIQTNKRRFTYSEVINMTNNFQRVVGKGGFGVVYHGTLNGYEQVAVKVLSQSSTQGYKQFRAEVDLLMRVHHANLVNLVGYCSEGDHLALIYEFVPNGDLRQHLSGLEYLHSGCIPPMIHRDVKTTNILLDEQFKAKLADFGLSRSFPVGGESHVSTKVAGTPGYLDPEYYRTSRLTEKSDVYSFGIVLLEMITNEPVIDQARAKTHITQ</sequence>
<dbReference type="OMA" id="CIPPMIH"/>
<evidence type="ECO:0000256" key="5">
    <source>
        <dbReference type="ARBA" id="ARBA00022729"/>
    </source>
</evidence>
<dbReference type="GO" id="GO:0016020">
    <property type="term" value="C:membrane"/>
    <property type="evidence" value="ECO:0007669"/>
    <property type="project" value="UniProtKB-SubCell"/>
</dbReference>
<organism evidence="16 17">
    <name type="scientific">Brassica oleracea var. oleracea</name>
    <dbReference type="NCBI Taxonomy" id="109376"/>
    <lineage>
        <taxon>Eukaryota</taxon>
        <taxon>Viridiplantae</taxon>
        <taxon>Streptophyta</taxon>
        <taxon>Embryophyta</taxon>
        <taxon>Tracheophyta</taxon>
        <taxon>Spermatophyta</taxon>
        <taxon>Magnoliopsida</taxon>
        <taxon>eudicotyledons</taxon>
        <taxon>Gunneridae</taxon>
        <taxon>Pentapetalae</taxon>
        <taxon>rosids</taxon>
        <taxon>malvids</taxon>
        <taxon>Brassicales</taxon>
        <taxon>Brassicaceae</taxon>
        <taxon>Brassiceae</taxon>
        <taxon>Brassica</taxon>
    </lineage>
</organism>
<proteinExistence type="predicted"/>
<evidence type="ECO:0000313" key="17">
    <source>
        <dbReference type="Proteomes" id="UP000032141"/>
    </source>
</evidence>
<keyword evidence="11 14" id="KW-0472">Membrane</keyword>
<evidence type="ECO:0000256" key="3">
    <source>
        <dbReference type="ARBA" id="ARBA00022679"/>
    </source>
</evidence>
<evidence type="ECO:0000256" key="14">
    <source>
        <dbReference type="SAM" id="Phobius"/>
    </source>
</evidence>
<dbReference type="InterPro" id="IPR011009">
    <property type="entry name" value="Kinase-like_dom_sf"/>
</dbReference>
<feature type="transmembrane region" description="Helical" evidence="14">
    <location>
        <begin position="343"/>
        <end position="360"/>
    </location>
</feature>
<dbReference type="HOGENOM" id="CLU_000288_41_2_1"/>
<dbReference type="eggNOG" id="ENOG502QQCZ">
    <property type="taxonomic scope" value="Eukaryota"/>
</dbReference>
<dbReference type="PROSITE" id="PS51450">
    <property type="entry name" value="LRR"/>
    <property type="match status" value="1"/>
</dbReference>
<dbReference type="FunFam" id="3.80.10.10:FF:000129">
    <property type="entry name" value="Leucine-rich repeat receptor-like kinase"/>
    <property type="match status" value="1"/>
</dbReference>
<keyword evidence="3" id="KW-0808">Transferase</keyword>
<evidence type="ECO:0000256" key="4">
    <source>
        <dbReference type="ARBA" id="ARBA00022692"/>
    </source>
</evidence>
<keyword evidence="10 14" id="KW-1133">Transmembrane helix</keyword>
<dbReference type="PROSITE" id="PS50011">
    <property type="entry name" value="PROTEIN_KINASE_DOM"/>
    <property type="match status" value="1"/>
</dbReference>
<keyword evidence="4 14" id="KW-0812">Transmembrane</keyword>
<dbReference type="Gene3D" id="3.30.200.20">
    <property type="entry name" value="Phosphorylase Kinase, domain 1"/>
    <property type="match status" value="1"/>
</dbReference>
<evidence type="ECO:0000256" key="2">
    <source>
        <dbReference type="ARBA" id="ARBA00022614"/>
    </source>
</evidence>
<evidence type="ECO:0000256" key="7">
    <source>
        <dbReference type="ARBA" id="ARBA00022741"/>
    </source>
</evidence>
<protein>
    <recommendedName>
        <fullName evidence="15">Protein kinase domain-containing protein</fullName>
    </recommendedName>
</protein>
<dbReference type="InterPro" id="IPR008271">
    <property type="entry name" value="Ser/Thr_kinase_AS"/>
</dbReference>
<dbReference type="PROSITE" id="PS00107">
    <property type="entry name" value="PROTEIN_KINASE_ATP"/>
    <property type="match status" value="1"/>
</dbReference>
<dbReference type="InterPro" id="IPR000719">
    <property type="entry name" value="Prot_kinase_dom"/>
</dbReference>
<dbReference type="InterPro" id="IPR001611">
    <property type="entry name" value="Leu-rich_rpt"/>
</dbReference>
<keyword evidence="2" id="KW-0433">Leucine-rich repeat</keyword>
<dbReference type="Proteomes" id="UP000032141">
    <property type="component" value="Chromosome C3"/>
</dbReference>
<dbReference type="Pfam" id="PF12819">
    <property type="entry name" value="Malectin_like"/>
    <property type="match status" value="1"/>
</dbReference>
<evidence type="ECO:0000256" key="12">
    <source>
        <dbReference type="ARBA" id="ARBA00023170"/>
    </source>
</evidence>
<dbReference type="GO" id="GO:0005524">
    <property type="term" value="F:ATP binding"/>
    <property type="evidence" value="ECO:0007669"/>
    <property type="project" value="UniProtKB-UniRule"/>
</dbReference>
<evidence type="ECO:0000256" key="8">
    <source>
        <dbReference type="ARBA" id="ARBA00022777"/>
    </source>
</evidence>
<keyword evidence="7 13" id="KW-0547">Nucleotide-binding</keyword>
<dbReference type="PROSITE" id="PS00108">
    <property type="entry name" value="PROTEIN_KINASE_ST"/>
    <property type="match status" value="1"/>
</dbReference>
<dbReference type="Pfam" id="PF13855">
    <property type="entry name" value="LRR_8"/>
    <property type="match status" value="1"/>
</dbReference>
<dbReference type="Pfam" id="PF00069">
    <property type="entry name" value="Pkinase"/>
    <property type="match status" value="1"/>
</dbReference>
<evidence type="ECO:0000256" key="9">
    <source>
        <dbReference type="ARBA" id="ARBA00022840"/>
    </source>
</evidence>
<dbReference type="Gene3D" id="1.10.510.10">
    <property type="entry name" value="Transferase(Phosphotransferase) domain 1"/>
    <property type="match status" value="1"/>
</dbReference>
<feature type="transmembrane region" description="Helical" evidence="14">
    <location>
        <begin position="297"/>
        <end position="322"/>
    </location>
</feature>
<dbReference type="SUPFAM" id="SSF56112">
    <property type="entry name" value="Protein kinase-like (PK-like)"/>
    <property type="match status" value="1"/>
</dbReference>
<dbReference type="PANTHER" id="PTHR45631">
    <property type="entry name" value="OS07G0107800 PROTEIN-RELATED"/>
    <property type="match status" value="1"/>
</dbReference>
<dbReference type="FunFam" id="3.30.200.20:FF:000394">
    <property type="entry name" value="Leucine-rich repeat receptor-like protein kinase"/>
    <property type="match status" value="1"/>
</dbReference>
<keyword evidence="9 13" id="KW-0067">ATP-binding</keyword>
<reference evidence="16" key="2">
    <citation type="submission" date="2015-03" db="UniProtKB">
        <authorList>
            <consortium name="EnsemblPlants"/>
        </authorList>
    </citation>
    <scope>IDENTIFICATION</scope>
</reference>
<dbReference type="InterPro" id="IPR032675">
    <property type="entry name" value="LRR_dom_sf"/>
</dbReference>